<accession>A0A164AFU6</accession>
<gene>
    <name evidence="1" type="ORF">AV926_03735</name>
</gene>
<reference evidence="1 2" key="1">
    <citation type="submission" date="2016-01" db="EMBL/GenBank/DDBJ databases">
        <title>Whole genome sequencing of Myroides marinus L41.</title>
        <authorList>
            <person name="Hong K.W."/>
        </authorList>
    </citation>
    <scope>NUCLEOTIDE SEQUENCE [LARGE SCALE GENOMIC DNA]</scope>
    <source>
        <strain evidence="1 2">L41</strain>
    </source>
</reference>
<proteinExistence type="predicted"/>
<organism evidence="1 2">
    <name type="scientific">Myroides marinus</name>
    <dbReference type="NCBI Taxonomy" id="703342"/>
    <lineage>
        <taxon>Bacteria</taxon>
        <taxon>Pseudomonadati</taxon>
        <taxon>Bacteroidota</taxon>
        <taxon>Flavobacteriia</taxon>
        <taxon>Flavobacteriales</taxon>
        <taxon>Flavobacteriaceae</taxon>
        <taxon>Myroides</taxon>
    </lineage>
</organism>
<comment type="caution">
    <text evidence="1">The sequence shown here is derived from an EMBL/GenBank/DDBJ whole genome shotgun (WGS) entry which is preliminary data.</text>
</comment>
<keyword evidence="2" id="KW-1185">Reference proteome</keyword>
<dbReference type="AlphaFoldDB" id="A0A164AFU6"/>
<dbReference type="RefSeq" id="WP_038986594.1">
    <property type="nucleotide sequence ID" value="NZ_JWJO01000025.1"/>
</dbReference>
<name>A0A164AFU6_9FLAO</name>
<evidence type="ECO:0000313" key="1">
    <source>
        <dbReference type="EMBL" id="KZE83783.1"/>
    </source>
</evidence>
<dbReference type="EMBL" id="LQNU01000035">
    <property type="protein sequence ID" value="KZE83783.1"/>
    <property type="molecule type" value="Genomic_DNA"/>
</dbReference>
<protein>
    <submittedName>
        <fullName evidence="1">Uncharacterized protein</fullName>
    </submittedName>
</protein>
<evidence type="ECO:0000313" key="2">
    <source>
        <dbReference type="Proteomes" id="UP000076630"/>
    </source>
</evidence>
<sequence length="115" mass="13332">MVLCIKTTARATFLLRNETVKTEYGNIISYDKRILPNQVESTIIRQIITNQSDGLVTVNNIYTYPNNDLEFYYLDKPKENTPLQVLSKSYFELKFKNTTIDYIGDLTLGKIIIEN</sequence>
<dbReference type="Proteomes" id="UP000076630">
    <property type="component" value="Unassembled WGS sequence"/>
</dbReference>